<proteinExistence type="inferred from homology"/>
<dbReference type="Pfam" id="PF04140">
    <property type="entry name" value="ICMT"/>
    <property type="match status" value="1"/>
</dbReference>
<dbReference type="STRING" id="1314785.A0A165I2R2"/>
<keyword evidence="9 10" id="KW-0472">Membrane</keyword>
<evidence type="ECO:0000256" key="2">
    <source>
        <dbReference type="ARBA" id="ARBA00009140"/>
    </source>
</evidence>
<feature type="transmembrane region" description="Helical" evidence="10">
    <location>
        <begin position="81"/>
        <end position="100"/>
    </location>
</feature>
<dbReference type="OrthoDB" id="422086at2759"/>
<evidence type="ECO:0000256" key="1">
    <source>
        <dbReference type="ARBA" id="ARBA00004141"/>
    </source>
</evidence>
<accession>A0A165I2R2</accession>
<dbReference type="GO" id="GO:0005789">
    <property type="term" value="C:endoplasmic reticulum membrane"/>
    <property type="evidence" value="ECO:0007669"/>
    <property type="project" value="UniProtKB-SubCell"/>
</dbReference>
<dbReference type="GO" id="GO:0032259">
    <property type="term" value="P:methylation"/>
    <property type="evidence" value="ECO:0007669"/>
    <property type="project" value="UniProtKB-KW"/>
</dbReference>
<dbReference type="InParanoid" id="A0A165I2R2"/>
<evidence type="ECO:0000256" key="8">
    <source>
        <dbReference type="ARBA" id="ARBA00022989"/>
    </source>
</evidence>
<evidence type="ECO:0000313" key="11">
    <source>
        <dbReference type="EMBL" id="KZT12514.1"/>
    </source>
</evidence>
<dbReference type="InterPro" id="IPR007269">
    <property type="entry name" value="ICMT_MeTrfase"/>
</dbReference>
<feature type="transmembrane region" description="Helical" evidence="10">
    <location>
        <begin position="116"/>
        <end position="135"/>
    </location>
</feature>
<comment type="similarity">
    <text evidence="2 10">Belongs to the class VI-like SAM-binding methyltransferase superfamily. Isoprenylcysteine carboxyl methyltransferase family.</text>
</comment>
<organism evidence="11 12">
    <name type="scientific">Laetiporus sulphureus 93-53</name>
    <dbReference type="NCBI Taxonomy" id="1314785"/>
    <lineage>
        <taxon>Eukaryota</taxon>
        <taxon>Fungi</taxon>
        <taxon>Dikarya</taxon>
        <taxon>Basidiomycota</taxon>
        <taxon>Agaricomycotina</taxon>
        <taxon>Agaricomycetes</taxon>
        <taxon>Polyporales</taxon>
        <taxon>Laetiporus</taxon>
    </lineage>
</organism>
<dbReference type="PANTHER" id="PTHR12714">
    <property type="entry name" value="PROTEIN-S ISOPRENYLCYSTEINE O-METHYLTRANSFERASE"/>
    <property type="match status" value="1"/>
</dbReference>
<evidence type="ECO:0000256" key="9">
    <source>
        <dbReference type="ARBA" id="ARBA00023136"/>
    </source>
</evidence>
<evidence type="ECO:0000256" key="10">
    <source>
        <dbReference type="RuleBase" id="RU362022"/>
    </source>
</evidence>
<name>A0A165I2R2_9APHY</name>
<dbReference type="InterPro" id="IPR025770">
    <property type="entry name" value="PPMT_MeTrfase"/>
</dbReference>
<reference evidence="11 12" key="1">
    <citation type="journal article" date="2016" name="Mol. Biol. Evol.">
        <title>Comparative Genomics of Early-Diverging Mushroom-Forming Fungi Provides Insights into the Origins of Lignocellulose Decay Capabilities.</title>
        <authorList>
            <person name="Nagy L.G."/>
            <person name="Riley R."/>
            <person name="Tritt A."/>
            <person name="Adam C."/>
            <person name="Daum C."/>
            <person name="Floudas D."/>
            <person name="Sun H."/>
            <person name="Yadav J.S."/>
            <person name="Pangilinan J."/>
            <person name="Larsson K.H."/>
            <person name="Matsuura K."/>
            <person name="Barry K."/>
            <person name="Labutti K."/>
            <person name="Kuo R."/>
            <person name="Ohm R.A."/>
            <person name="Bhattacharya S.S."/>
            <person name="Shirouzu T."/>
            <person name="Yoshinaga Y."/>
            <person name="Martin F.M."/>
            <person name="Grigoriev I.V."/>
            <person name="Hibbett D.S."/>
        </authorList>
    </citation>
    <scope>NUCLEOTIDE SEQUENCE [LARGE SCALE GENOMIC DNA]</scope>
    <source>
        <strain evidence="11 12">93-53</strain>
    </source>
</reference>
<keyword evidence="12" id="KW-1185">Reference proteome</keyword>
<feature type="transmembrane region" description="Helical" evidence="10">
    <location>
        <begin position="51"/>
        <end position="74"/>
    </location>
</feature>
<dbReference type="AlphaFoldDB" id="A0A165I2R2"/>
<dbReference type="RefSeq" id="XP_040770024.1">
    <property type="nucleotide sequence ID" value="XM_040911785.1"/>
</dbReference>
<feature type="transmembrane region" description="Helical" evidence="10">
    <location>
        <begin position="202"/>
        <end position="227"/>
    </location>
</feature>
<evidence type="ECO:0000256" key="3">
    <source>
        <dbReference type="ARBA" id="ARBA00012151"/>
    </source>
</evidence>
<evidence type="ECO:0000256" key="5">
    <source>
        <dbReference type="ARBA" id="ARBA00022679"/>
    </source>
</evidence>
<keyword evidence="6 10" id="KW-0949">S-adenosyl-L-methionine</keyword>
<dbReference type="EMBL" id="KV427605">
    <property type="protein sequence ID" value="KZT12514.1"/>
    <property type="molecule type" value="Genomic_DNA"/>
</dbReference>
<evidence type="ECO:0000313" key="12">
    <source>
        <dbReference type="Proteomes" id="UP000076871"/>
    </source>
</evidence>
<dbReference type="Proteomes" id="UP000076871">
    <property type="component" value="Unassembled WGS sequence"/>
</dbReference>
<sequence length="264" mass="30162">MQPGDVDSFEDRLRQRAQSRAHALDTVPTDAALKPRGRIANTPLATSTVSFLLGNVFALGALTCIVGGFSRFWWSTYQLGFFLAAWSAFHWGEFAVTAGWNKDKCSIDSFLLENGIQYHMAHGFAIFEYLITLYFRPTWKKHAYVSALGVILAVVGQMLRSAAMIHAGSSFSHIVALRKVDTHILVTDGVYRWFRHPSYAGFFYWALGTQLVLQNPITFIGFAIVLWRFFDHRIRAEEGYLIRFFGRDYIEYRKRVGTRIPFIP</sequence>
<dbReference type="PROSITE" id="PS51564">
    <property type="entry name" value="SAM_ICMT"/>
    <property type="match status" value="1"/>
</dbReference>
<dbReference type="Gene3D" id="1.20.120.1630">
    <property type="match status" value="1"/>
</dbReference>
<dbReference type="GO" id="GO:0004671">
    <property type="term" value="F:protein C-terminal S-isoprenylcysteine carboxyl O-methyltransferase activity"/>
    <property type="evidence" value="ECO:0007669"/>
    <property type="project" value="UniProtKB-EC"/>
</dbReference>
<feature type="transmembrane region" description="Helical" evidence="10">
    <location>
        <begin position="142"/>
        <end position="159"/>
    </location>
</feature>
<keyword evidence="7 10" id="KW-0812">Transmembrane</keyword>
<protein>
    <recommendedName>
        <fullName evidence="3 10">Protein-S-isoprenylcysteine O-methyltransferase</fullName>
        <ecNumber evidence="3 10">2.1.1.100</ecNumber>
    </recommendedName>
</protein>
<comment type="subcellular location">
    <subcellularLocation>
        <location evidence="10">Endoplasmic reticulum membrane</location>
        <topology evidence="10">Multi-pass membrane protein</topology>
    </subcellularLocation>
    <subcellularLocation>
        <location evidence="1">Membrane</location>
        <topology evidence="1">Multi-pass membrane protein</topology>
    </subcellularLocation>
</comment>
<dbReference type="GeneID" id="63828813"/>
<keyword evidence="10" id="KW-0256">Endoplasmic reticulum</keyword>
<dbReference type="PANTHER" id="PTHR12714:SF9">
    <property type="entry name" value="PROTEIN-S-ISOPRENYLCYSTEINE O-METHYLTRANSFERASE"/>
    <property type="match status" value="1"/>
</dbReference>
<keyword evidence="5 11" id="KW-0808">Transferase</keyword>
<evidence type="ECO:0000256" key="6">
    <source>
        <dbReference type="ARBA" id="ARBA00022691"/>
    </source>
</evidence>
<dbReference type="FunCoup" id="A0A165I2R2">
    <property type="interactions" value="270"/>
</dbReference>
<evidence type="ECO:0000256" key="4">
    <source>
        <dbReference type="ARBA" id="ARBA00022603"/>
    </source>
</evidence>
<keyword evidence="8 10" id="KW-1133">Transmembrane helix</keyword>
<evidence type="ECO:0000256" key="7">
    <source>
        <dbReference type="ARBA" id="ARBA00022692"/>
    </source>
</evidence>
<keyword evidence="4 10" id="KW-0489">Methyltransferase</keyword>
<dbReference type="EC" id="2.1.1.100" evidence="3 10"/>
<comment type="catalytic activity">
    <reaction evidence="10">
        <text>[protein]-C-terminal S-[(2E,6E)-farnesyl]-L-cysteine + S-adenosyl-L-methionine = [protein]-C-terminal S-[(2E,6E)-farnesyl]-L-cysteine methyl ester + S-adenosyl-L-homocysteine</text>
        <dbReference type="Rhea" id="RHEA:21672"/>
        <dbReference type="Rhea" id="RHEA-COMP:12125"/>
        <dbReference type="Rhea" id="RHEA-COMP:12126"/>
        <dbReference type="ChEBI" id="CHEBI:57856"/>
        <dbReference type="ChEBI" id="CHEBI:59789"/>
        <dbReference type="ChEBI" id="CHEBI:90510"/>
        <dbReference type="ChEBI" id="CHEBI:90511"/>
        <dbReference type="EC" id="2.1.1.100"/>
    </reaction>
</comment>
<gene>
    <name evidence="11" type="ORF">LAESUDRAFT_753589</name>
</gene>